<sequence length="232" mass="26376">MKQQIEILGKSCTVYQRGDVPQMLLLQLVDEHDREELDTEMEWIVSHSTVDFRFIAVHVDRWFDELAPWPAPPVFGKTPFGNGATKTLDSLRQIAGEEQQRMAASVETPIKVIIGGYSLAGLFALWAGYQSDQPFDAVVAASPSVWYQDWLDYAATHQPQSDAFYLSLGDREERSRTPILTTIATAIRRQQQLLEQAHIVNVLEWNPGNHFQDNGQRTAKGFVWAMKNLLHH</sequence>
<keyword evidence="2" id="KW-1185">Reference proteome</keyword>
<dbReference type="Pfam" id="PF00756">
    <property type="entry name" value="Esterase"/>
    <property type="match status" value="1"/>
</dbReference>
<accession>A0A7K0KC23</accession>
<organism evidence="1 2">
    <name type="scientific">Hallella mizrahii</name>
    <dbReference type="NCBI Taxonomy" id="2606637"/>
    <lineage>
        <taxon>Bacteria</taxon>
        <taxon>Pseudomonadati</taxon>
        <taxon>Bacteroidota</taxon>
        <taxon>Bacteroidia</taxon>
        <taxon>Bacteroidales</taxon>
        <taxon>Prevotellaceae</taxon>
        <taxon>Hallella</taxon>
    </lineage>
</organism>
<dbReference type="InterPro" id="IPR000801">
    <property type="entry name" value="Esterase-like"/>
</dbReference>
<dbReference type="RefSeq" id="WP_154532980.1">
    <property type="nucleotide sequence ID" value="NZ_VUNG01000002.1"/>
</dbReference>
<dbReference type="AlphaFoldDB" id="A0A7K0KC23"/>
<dbReference type="Gene3D" id="3.40.50.1820">
    <property type="entry name" value="alpha/beta hydrolase"/>
    <property type="match status" value="1"/>
</dbReference>
<name>A0A7K0KC23_9BACT</name>
<reference evidence="1 2" key="1">
    <citation type="submission" date="2019-08" db="EMBL/GenBank/DDBJ databases">
        <title>In-depth cultivation of the pig gut microbiome towards novel bacterial diversity and tailored functional studies.</title>
        <authorList>
            <person name="Wylensek D."/>
            <person name="Hitch T.C.A."/>
            <person name="Clavel T."/>
        </authorList>
    </citation>
    <scope>NUCLEOTIDE SEQUENCE [LARGE SCALE GENOMIC DNA]</scope>
    <source>
        <strain evidence="1 2">LKV-178-WT-2A</strain>
    </source>
</reference>
<evidence type="ECO:0008006" key="3">
    <source>
        <dbReference type="Google" id="ProtNLM"/>
    </source>
</evidence>
<dbReference type="EMBL" id="VUNG01000002">
    <property type="protein sequence ID" value="MST83419.1"/>
    <property type="molecule type" value="Genomic_DNA"/>
</dbReference>
<dbReference type="Proteomes" id="UP000438914">
    <property type="component" value="Unassembled WGS sequence"/>
</dbReference>
<protein>
    <recommendedName>
        <fullName evidence="3">Esterase</fullName>
    </recommendedName>
</protein>
<comment type="caution">
    <text evidence="1">The sequence shown here is derived from an EMBL/GenBank/DDBJ whole genome shotgun (WGS) entry which is preliminary data.</text>
</comment>
<proteinExistence type="predicted"/>
<gene>
    <name evidence="1" type="ORF">FYJ73_01750</name>
</gene>
<evidence type="ECO:0000313" key="2">
    <source>
        <dbReference type="Proteomes" id="UP000438914"/>
    </source>
</evidence>
<dbReference type="SUPFAM" id="SSF53474">
    <property type="entry name" value="alpha/beta-Hydrolases"/>
    <property type="match status" value="1"/>
</dbReference>
<evidence type="ECO:0000313" key="1">
    <source>
        <dbReference type="EMBL" id="MST83419.1"/>
    </source>
</evidence>
<dbReference type="InterPro" id="IPR029058">
    <property type="entry name" value="AB_hydrolase_fold"/>
</dbReference>